<feature type="domain" description="Bacterial sugar transferase" evidence="8">
    <location>
        <begin position="260"/>
        <end position="442"/>
    </location>
</feature>
<evidence type="ECO:0000256" key="4">
    <source>
        <dbReference type="ARBA" id="ARBA00022692"/>
    </source>
</evidence>
<reference evidence="10" key="1">
    <citation type="submission" date="2016-10" db="EMBL/GenBank/DDBJ databases">
        <authorList>
            <person name="Varghese N."/>
            <person name="Submissions S."/>
        </authorList>
    </citation>
    <scope>NUCLEOTIDE SEQUENCE [LARGE SCALE GENOMIC DNA]</scope>
    <source>
        <strain evidence="10">Gh-67</strain>
    </source>
</reference>
<dbReference type="InterPro" id="IPR003362">
    <property type="entry name" value="Bact_transf"/>
</dbReference>
<feature type="transmembrane region" description="Helical" evidence="7">
    <location>
        <begin position="12"/>
        <end position="34"/>
    </location>
</feature>
<evidence type="ECO:0000259" key="8">
    <source>
        <dbReference type="Pfam" id="PF02397"/>
    </source>
</evidence>
<feature type="transmembrane region" description="Helical" evidence="7">
    <location>
        <begin position="40"/>
        <end position="58"/>
    </location>
</feature>
<evidence type="ECO:0000313" key="10">
    <source>
        <dbReference type="Proteomes" id="UP000199705"/>
    </source>
</evidence>
<dbReference type="EMBL" id="FNCG01000001">
    <property type="protein sequence ID" value="SDF86756.1"/>
    <property type="molecule type" value="Genomic_DNA"/>
</dbReference>
<proteinExistence type="inferred from homology"/>
<dbReference type="RefSeq" id="WP_091162783.1">
    <property type="nucleotide sequence ID" value="NZ_FNCG01000001.1"/>
</dbReference>
<keyword evidence="5 7" id="KW-1133">Transmembrane helix</keyword>
<evidence type="ECO:0000256" key="5">
    <source>
        <dbReference type="ARBA" id="ARBA00022989"/>
    </source>
</evidence>
<accession>A0A1G7PKD4</accession>
<feature type="transmembrane region" description="Helical" evidence="7">
    <location>
        <begin position="79"/>
        <end position="97"/>
    </location>
</feature>
<comment type="subcellular location">
    <subcellularLocation>
        <location evidence="1">Membrane</location>
        <topology evidence="1">Multi-pass membrane protein</topology>
    </subcellularLocation>
</comment>
<dbReference type="STRING" id="551996.SAMN05192573_101590"/>
<dbReference type="Proteomes" id="UP000199705">
    <property type="component" value="Unassembled WGS sequence"/>
</dbReference>
<evidence type="ECO:0000256" key="2">
    <source>
        <dbReference type="ARBA" id="ARBA00006464"/>
    </source>
</evidence>
<protein>
    <submittedName>
        <fullName evidence="9">Exopolysaccharide biosynthesis polyprenyl glycosylphosphotransferase</fullName>
    </submittedName>
</protein>
<dbReference type="GO" id="GO:0016020">
    <property type="term" value="C:membrane"/>
    <property type="evidence" value="ECO:0007669"/>
    <property type="project" value="UniProtKB-SubCell"/>
</dbReference>
<evidence type="ECO:0000256" key="1">
    <source>
        <dbReference type="ARBA" id="ARBA00004141"/>
    </source>
</evidence>
<gene>
    <name evidence="9" type="ORF">SAMN05192573_101590</name>
</gene>
<evidence type="ECO:0000313" key="9">
    <source>
        <dbReference type="EMBL" id="SDF86756.1"/>
    </source>
</evidence>
<organism evidence="9 10">
    <name type="scientific">Mucilaginibacter gossypii</name>
    <dbReference type="NCBI Taxonomy" id="551996"/>
    <lineage>
        <taxon>Bacteria</taxon>
        <taxon>Pseudomonadati</taxon>
        <taxon>Bacteroidota</taxon>
        <taxon>Sphingobacteriia</taxon>
        <taxon>Sphingobacteriales</taxon>
        <taxon>Sphingobacteriaceae</taxon>
        <taxon>Mucilaginibacter</taxon>
    </lineage>
</organism>
<keyword evidence="10" id="KW-1185">Reference proteome</keyword>
<feature type="transmembrane region" description="Helical" evidence="7">
    <location>
        <begin position="265"/>
        <end position="285"/>
    </location>
</feature>
<dbReference type="PANTHER" id="PTHR30576">
    <property type="entry name" value="COLANIC BIOSYNTHESIS UDP-GLUCOSE LIPID CARRIER TRANSFERASE"/>
    <property type="match status" value="1"/>
</dbReference>
<name>A0A1G7PKD4_9SPHI</name>
<feature type="transmembrane region" description="Helical" evidence="7">
    <location>
        <begin position="109"/>
        <end position="129"/>
    </location>
</feature>
<keyword evidence="3 9" id="KW-0808">Transferase</keyword>
<keyword evidence="4 7" id="KW-0812">Transmembrane</keyword>
<sequence>MRYSKLLQPFTFFCDLILLNIALQCAHLFIFAFYSSEIQSTDFLLLVNLTWITIASVTKNYIIKRPLILSDNLSKFMSSIVYHLVMVLGIVYFFKLYEISRMVMFCTYLLFFIFIVVQRSLIFFTLDFIRKKGYNIKHVIIIGNADIVNRVKKSFSRHPEYGYNFITTIPEEMIESLPHEILFDKILEAKPDEAFICYKFMDQLLLNKLVNLGDQHSIKIKLVSDLVLDNSYASIVNYENLPVIQLSSSIELSLKIIFFKRCFDIMFSLLVMIPGLPVFIALAIITKLTSKGPVFYRQERIGRNHKPFRMYKFRSMYVNSEQAVPMLSKDKDPRITKWGVFLRKSRLDELPQFWNVLKGDMSIVGPRPERQYFIEQLIEESPNYKKLFKLKPGLTSIGQVNYGYAENVQEMRHRVRYDLIYLKNINFNNDLSIIFQTIKVMVQLKGK</sequence>
<dbReference type="PANTHER" id="PTHR30576:SF20">
    <property type="entry name" value="QUINOVOSAMINEPHOSPHOTRANSFERAE-RELATED"/>
    <property type="match status" value="1"/>
</dbReference>
<evidence type="ECO:0000256" key="3">
    <source>
        <dbReference type="ARBA" id="ARBA00022679"/>
    </source>
</evidence>
<evidence type="ECO:0000256" key="6">
    <source>
        <dbReference type="ARBA" id="ARBA00023136"/>
    </source>
</evidence>
<dbReference type="GO" id="GO:0016780">
    <property type="term" value="F:phosphotransferase activity, for other substituted phosphate groups"/>
    <property type="evidence" value="ECO:0007669"/>
    <property type="project" value="TreeGrafter"/>
</dbReference>
<dbReference type="AlphaFoldDB" id="A0A1G7PKD4"/>
<evidence type="ECO:0000256" key="7">
    <source>
        <dbReference type="SAM" id="Phobius"/>
    </source>
</evidence>
<comment type="similarity">
    <text evidence="2">Belongs to the bacterial sugar transferase family.</text>
</comment>
<dbReference type="InterPro" id="IPR017475">
    <property type="entry name" value="EPS_sugar_tfrase"/>
</dbReference>
<dbReference type="Pfam" id="PF02397">
    <property type="entry name" value="Bac_transf"/>
    <property type="match status" value="1"/>
</dbReference>
<keyword evidence="6 7" id="KW-0472">Membrane</keyword>
<dbReference type="NCBIfam" id="TIGR03025">
    <property type="entry name" value="EPS_sugtrans"/>
    <property type="match status" value="1"/>
</dbReference>